<evidence type="ECO:0000259" key="2">
    <source>
        <dbReference type="Pfam" id="PF13609"/>
    </source>
</evidence>
<proteinExistence type="predicted"/>
<keyword evidence="4" id="KW-1185">Reference proteome</keyword>
<dbReference type="InterPro" id="IPR023614">
    <property type="entry name" value="Porin_dom_sf"/>
</dbReference>
<dbReference type="EMBL" id="CP113162">
    <property type="protein sequence ID" value="WEF51699.1"/>
    <property type="molecule type" value="Genomic_DNA"/>
</dbReference>
<organism evidence="3 4">
    <name type="scientific">Afipia carboxydohydrogena</name>
    <name type="common">Pseudomonas carboxydohydrogena</name>
    <dbReference type="NCBI Taxonomy" id="290"/>
    <lineage>
        <taxon>Bacteria</taxon>
        <taxon>Pseudomonadati</taxon>
        <taxon>Pseudomonadota</taxon>
        <taxon>Alphaproteobacteria</taxon>
        <taxon>Hyphomicrobiales</taxon>
        <taxon>Nitrobacteraceae</taxon>
        <taxon>Afipia</taxon>
    </lineage>
</organism>
<dbReference type="RefSeq" id="WP_275247287.1">
    <property type="nucleotide sequence ID" value="NZ_BAABDX010000001.1"/>
</dbReference>
<dbReference type="SUPFAM" id="SSF56935">
    <property type="entry name" value="Porins"/>
    <property type="match status" value="1"/>
</dbReference>
<evidence type="ECO:0000256" key="1">
    <source>
        <dbReference type="SAM" id="SignalP"/>
    </source>
</evidence>
<accession>A0ABY8BNZ4</accession>
<reference evidence="3 4" key="1">
    <citation type="submission" date="2022-11" db="EMBL/GenBank/DDBJ databases">
        <authorList>
            <person name="Siebert D."/>
            <person name="Busche T."/>
            <person name="Saydam E."/>
            <person name="Kalinowski J."/>
            <person name="Ruckert C."/>
            <person name="Blombach B."/>
        </authorList>
    </citation>
    <scope>NUCLEOTIDE SEQUENCE [LARGE SCALE GENOMIC DNA]</scope>
    <source>
        <strain evidence="3 4">DSM 1083</strain>
    </source>
</reference>
<gene>
    <name evidence="3" type="ORF">AFIC_000144</name>
</gene>
<feature type="signal peptide" evidence="1">
    <location>
        <begin position="1"/>
        <end position="38"/>
    </location>
</feature>
<evidence type="ECO:0000313" key="3">
    <source>
        <dbReference type="EMBL" id="WEF51699.1"/>
    </source>
</evidence>
<dbReference type="Gene3D" id="2.40.160.10">
    <property type="entry name" value="Porin"/>
    <property type="match status" value="1"/>
</dbReference>
<dbReference type="InterPro" id="IPR033900">
    <property type="entry name" value="Gram_neg_porin_domain"/>
</dbReference>
<keyword evidence="1" id="KW-0732">Signal</keyword>
<protein>
    <recommendedName>
        <fullName evidence="2">Porin domain-containing protein</fullName>
    </recommendedName>
</protein>
<dbReference type="Proteomes" id="UP001213907">
    <property type="component" value="Chromosome"/>
</dbReference>
<feature type="chain" id="PRO_5046959286" description="Porin domain-containing protein" evidence="1">
    <location>
        <begin position="39"/>
        <end position="810"/>
    </location>
</feature>
<name>A0ABY8BNZ4_AFICR</name>
<dbReference type="Pfam" id="PF13609">
    <property type="entry name" value="Porin_4"/>
    <property type="match status" value="1"/>
</dbReference>
<sequence length="810" mass="87523">MRTRAKFAGFRANYLCGVAAGSLVAVLGLLNSVSAANAEDGAFLPPSWFTLPTLTFDAAARPGVDVAYKTPKSFWTENPSTRLRIEYLMLQRKGPGGTALTVANGPSRFVPVSSSIVDSGSKTTPGFRATIDAELFDAPVEFSGFYTAPFRNEVTLSGLSTGSGTSAIRTNTTYADSSLNPGGAPFNYTNSQTINSLYLNHSSQLFGAEANAKSVFGIPGLMLGVRSIYFGDELSSVATKFNSTTAIDAVSVQSRNFLLGPQIGFEGMFDIGGGIRIGGSAKVGLFANMVERERSYISRNQTQSRALQNFTNDTTFAQGYELNPRIEVPLMQGVKLTAGGTFLWLNNVSTAFPQYATVTDVSDRNVRAKDRIFYYGVQAGVSVDLDTLAKFSPPPMSRRYLEAKMLESQGATPLPFMVYGEINRMALSWDDGVQSRTRAVDNYSAPSIFGARVAAEIARGWTTGGHAEMGFLQARSIAVSQDLPGGETGWAPDLRYLDWFIRSNRYGTLTVGHTSTATDGIVLNDFSGTNAAASANIAMIGGDLMLRAADALDTGSGSLITRTSIGDFVGGATIDTLRRNVAHYETPVINGFQFDVAAREKFWDAALSYRADLPNWRFRAGVGYVRDTEGTREDLGFRKDRREWKGSASLLHNPTGLFVTTAFVNRQFRGFDSSNQAVFGENMVDVLGNVIPGTHRPDMRYGYLKTGLRRQFNALGDTKFYAETALAKNGLTGLREGGPKVVTASQLNMVGAGVMQDIDAYNTQVYLGYRHYSFNIEGLRDSSSAPGGSIASPAPIKDINLVFSGIRIKF</sequence>
<evidence type="ECO:0000313" key="4">
    <source>
        <dbReference type="Proteomes" id="UP001213907"/>
    </source>
</evidence>
<feature type="domain" description="Porin" evidence="2">
    <location>
        <begin position="418"/>
        <end position="774"/>
    </location>
</feature>